<evidence type="ECO:0000259" key="3">
    <source>
        <dbReference type="PROSITE" id="PS50158"/>
    </source>
</evidence>
<proteinExistence type="predicted"/>
<comment type="caution">
    <text evidence="4">The sequence shown here is derived from an EMBL/GenBank/DDBJ whole genome shotgun (WGS) entry which is preliminary data.</text>
</comment>
<dbReference type="VEuPathDB" id="VectorBase:HLOH_048596"/>
<dbReference type="EMBL" id="JABSTR010000006">
    <property type="protein sequence ID" value="KAH9373097.1"/>
    <property type="molecule type" value="Genomic_DNA"/>
</dbReference>
<sequence length="102" mass="11283">MAQHAMAAMPTHAFPGFVAASPSEKNPTARIGGAPLRNNVTARATTNGQKHRHLSRFPPRLSRNQSGQPWCYTCGRTGHMMRQCDKPPREDRAPSYRQGRGT</sequence>
<dbReference type="Gene3D" id="4.10.60.10">
    <property type="entry name" value="Zinc finger, CCHC-type"/>
    <property type="match status" value="1"/>
</dbReference>
<dbReference type="SUPFAM" id="SSF57756">
    <property type="entry name" value="Retrovirus zinc finger-like domains"/>
    <property type="match status" value="1"/>
</dbReference>
<organism evidence="4 5">
    <name type="scientific">Haemaphysalis longicornis</name>
    <name type="common">Bush tick</name>
    <dbReference type="NCBI Taxonomy" id="44386"/>
    <lineage>
        <taxon>Eukaryota</taxon>
        <taxon>Metazoa</taxon>
        <taxon>Ecdysozoa</taxon>
        <taxon>Arthropoda</taxon>
        <taxon>Chelicerata</taxon>
        <taxon>Arachnida</taxon>
        <taxon>Acari</taxon>
        <taxon>Parasitiformes</taxon>
        <taxon>Ixodida</taxon>
        <taxon>Ixodoidea</taxon>
        <taxon>Ixodidae</taxon>
        <taxon>Haemaphysalinae</taxon>
        <taxon>Haemaphysalis</taxon>
    </lineage>
</organism>
<dbReference type="GO" id="GO:0003676">
    <property type="term" value="F:nucleic acid binding"/>
    <property type="evidence" value="ECO:0007669"/>
    <property type="project" value="InterPro"/>
</dbReference>
<keyword evidence="1" id="KW-0479">Metal-binding</keyword>
<evidence type="ECO:0000313" key="4">
    <source>
        <dbReference type="EMBL" id="KAH9373097.1"/>
    </source>
</evidence>
<dbReference type="Proteomes" id="UP000821853">
    <property type="component" value="Chromosome 4"/>
</dbReference>
<gene>
    <name evidence="4" type="ORF">HPB48_006930</name>
</gene>
<keyword evidence="5" id="KW-1185">Reference proteome</keyword>
<feature type="compositionally biased region" description="Basic and acidic residues" evidence="2">
    <location>
        <begin position="82"/>
        <end position="94"/>
    </location>
</feature>
<evidence type="ECO:0000256" key="1">
    <source>
        <dbReference type="PROSITE-ProRule" id="PRU00047"/>
    </source>
</evidence>
<evidence type="ECO:0000256" key="2">
    <source>
        <dbReference type="SAM" id="MobiDB-lite"/>
    </source>
</evidence>
<dbReference type="PROSITE" id="PS50158">
    <property type="entry name" value="ZF_CCHC"/>
    <property type="match status" value="1"/>
</dbReference>
<feature type="region of interest" description="Disordered" evidence="2">
    <location>
        <begin position="45"/>
        <end position="68"/>
    </location>
</feature>
<dbReference type="InterPro" id="IPR001878">
    <property type="entry name" value="Znf_CCHC"/>
</dbReference>
<feature type="region of interest" description="Disordered" evidence="2">
    <location>
        <begin position="82"/>
        <end position="102"/>
    </location>
</feature>
<dbReference type="Pfam" id="PF00098">
    <property type="entry name" value="zf-CCHC"/>
    <property type="match status" value="1"/>
</dbReference>
<keyword evidence="1" id="KW-0862">Zinc</keyword>
<dbReference type="GO" id="GO:0008270">
    <property type="term" value="F:zinc ion binding"/>
    <property type="evidence" value="ECO:0007669"/>
    <property type="project" value="UniProtKB-KW"/>
</dbReference>
<evidence type="ECO:0000313" key="5">
    <source>
        <dbReference type="Proteomes" id="UP000821853"/>
    </source>
</evidence>
<keyword evidence="1" id="KW-0863">Zinc-finger</keyword>
<accession>A0A9J6GE46</accession>
<name>A0A9J6GE46_HAELO</name>
<reference evidence="4 5" key="1">
    <citation type="journal article" date="2020" name="Cell">
        <title>Large-Scale Comparative Analyses of Tick Genomes Elucidate Their Genetic Diversity and Vector Capacities.</title>
        <authorList>
            <consortium name="Tick Genome and Microbiome Consortium (TIGMIC)"/>
            <person name="Jia N."/>
            <person name="Wang J."/>
            <person name="Shi W."/>
            <person name="Du L."/>
            <person name="Sun Y."/>
            <person name="Zhan W."/>
            <person name="Jiang J.F."/>
            <person name="Wang Q."/>
            <person name="Zhang B."/>
            <person name="Ji P."/>
            <person name="Bell-Sakyi L."/>
            <person name="Cui X.M."/>
            <person name="Yuan T.T."/>
            <person name="Jiang B.G."/>
            <person name="Yang W.F."/>
            <person name="Lam T.T."/>
            <person name="Chang Q.C."/>
            <person name="Ding S.J."/>
            <person name="Wang X.J."/>
            <person name="Zhu J.G."/>
            <person name="Ruan X.D."/>
            <person name="Zhao L."/>
            <person name="Wei J.T."/>
            <person name="Ye R.Z."/>
            <person name="Que T.C."/>
            <person name="Du C.H."/>
            <person name="Zhou Y.H."/>
            <person name="Cheng J.X."/>
            <person name="Dai P.F."/>
            <person name="Guo W.B."/>
            <person name="Han X.H."/>
            <person name="Huang E.J."/>
            <person name="Li L.F."/>
            <person name="Wei W."/>
            <person name="Gao Y.C."/>
            <person name="Liu J.Z."/>
            <person name="Shao H.Z."/>
            <person name="Wang X."/>
            <person name="Wang C.C."/>
            <person name="Yang T.C."/>
            <person name="Huo Q.B."/>
            <person name="Li W."/>
            <person name="Chen H.Y."/>
            <person name="Chen S.E."/>
            <person name="Zhou L.G."/>
            <person name="Ni X.B."/>
            <person name="Tian J.H."/>
            <person name="Sheng Y."/>
            <person name="Liu T."/>
            <person name="Pan Y.S."/>
            <person name="Xia L.Y."/>
            <person name="Li J."/>
            <person name="Zhao F."/>
            <person name="Cao W.C."/>
        </authorList>
    </citation>
    <scope>NUCLEOTIDE SEQUENCE [LARGE SCALE GENOMIC DNA]</scope>
    <source>
        <strain evidence="4">HaeL-2018</strain>
    </source>
</reference>
<feature type="domain" description="CCHC-type" evidence="3">
    <location>
        <begin position="71"/>
        <end position="86"/>
    </location>
</feature>
<dbReference type="SMART" id="SM00343">
    <property type="entry name" value="ZnF_C2HC"/>
    <property type="match status" value="1"/>
</dbReference>
<dbReference type="AlphaFoldDB" id="A0A9J6GE46"/>
<dbReference type="InterPro" id="IPR036875">
    <property type="entry name" value="Znf_CCHC_sf"/>
</dbReference>
<protein>
    <recommendedName>
        <fullName evidence="3">CCHC-type domain-containing protein</fullName>
    </recommendedName>
</protein>